<dbReference type="KEGG" id="sgrg:L0C25_06165"/>
<proteinExistence type="predicted"/>
<dbReference type="RefSeq" id="WP_271635563.1">
    <property type="nucleotide sequence ID" value="NZ_CP094970.1"/>
</dbReference>
<protein>
    <submittedName>
        <fullName evidence="2">Uncharacterized protein</fullName>
    </submittedName>
</protein>
<feature type="transmembrane region" description="Helical" evidence="1">
    <location>
        <begin position="111"/>
        <end position="136"/>
    </location>
</feature>
<accession>A0AA46TJT1</accession>
<keyword evidence="1" id="KW-0472">Membrane</keyword>
<keyword evidence="1" id="KW-1133">Transmembrane helix</keyword>
<sequence>MLELSSEASTLAGILLLALITVESGGAYLTAISRGKAPATEFQKSYARAGHGHAGMFVTLGIVTAVLTDATTLDGGWAWLARTGVPIAAIVMPAGFFFSSMGKDRTTPSRWWMLIPAGAAFLTAGLATLGIGLIAAA</sequence>
<evidence type="ECO:0000313" key="3">
    <source>
        <dbReference type="Proteomes" id="UP001164390"/>
    </source>
</evidence>
<feature type="transmembrane region" description="Helical" evidence="1">
    <location>
        <begin position="54"/>
        <end position="73"/>
    </location>
</feature>
<keyword evidence="3" id="KW-1185">Reference proteome</keyword>
<feature type="transmembrane region" description="Helical" evidence="1">
    <location>
        <begin position="12"/>
        <end position="33"/>
    </location>
</feature>
<organism evidence="2 3">
    <name type="scientific">Solicola gregarius</name>
    <dbReference type="NCBI Taxonomy" id="2908642"/>
    <lineage>
        <taxon>Bacteria</taxon>
        <taxon>Bacillati</taxon>
        <taxon>Actinomycetota</taxon>
        <taxon>Actinomycetes</taxon>
        <taxon>Propionibacteriales</taxon>
        <taxon>Nocardioidaceae</taxon>
        <taxon>Solicola</taxon>
    </lineage>
</organism>
<dbReference type="Proteomes" id="UP001164390">
    <property type="component" value="Chromosome"/>
</dbReference>
<dbReference type="EMBL" id="CP094970">
    <property type="protein sequence ID" value="UYM06654.1"/>
    <property type="molecule type" value="Genomic_DNA"/>
</dbReference>
<reference evidence="2" key="1">
    <citation type="submission" date="2022-01" db="EMBL/GenBank/DDBJ databases">
        <title>Nocardioidaceae gen. sp. A5X3R13.</title>
        <authorList>
            <person name="Lopez Marin M.A."/>
            <person name="Uhlik O."/>
        </authorList>
    </citation>
    <scope>NUCLEOTIDE SEQUENCE</scope>
    <source>
        <strain evidence="2">A5X3R13</strain>
    </source>
</reference>
<dbReference type="AlphaFoldDB" id="A0AA46TJT1"/>
<keyword evidence="1" id="KW-0812">Transmembrane</keyword>
<name>A0AA46TJT1_9ACTN</name>
<evidence type="ECO:0000313" key="2">
    <source>
        <dbReference type="EMBL" id="UYM06654.1"/>
    </source>
</evidence>
<gene>
    <name evidence="2" type="ORF">L0C25_06165</name>
</gene>
<evidence type="ECO:0000256" key="1">
    <source>
        <dbReference type="SAM" id="Phobius"/>
    </source>
</evidence>
<feature type="transmembrane region" description="Helical" evidence="1">
    <location>
        <begin position="79"/>
        <end position="99"/>
    </location>
</feature>